<evidence type="ECO:0000256" key="3">
    <source>
        <dbReference type="ARBA" id="ARBA00023161"/>
    </source>
</evidence>
<keyword evidence="3" id="KW-0866">Nonsense-mediated mRNA decay</keyword>
<dbReference type="InterPro" id="IPR005120">
    <property type="entry name" value="UPF3_dom"/>
</dbReference>
<feature type="compositionally biased region" description="Basic and acidic residues" evidence="5">
    <location>
        <begin position="42"/>
        <end position="56"/>
    </location>
</feature>
<evidence type="ECO:0000256" key="1">
    <source>
        <dbReference type="ARBA" id="ARBA00004123"/>
    </source>
</evidence>
<dbReference type="PANTHER" id="PTHR13112">
    <property type="entry name" value="UPF3 REGULATOR OF NONSENSE TRANSCRIPTS-LIKE PROTEIN"/>
    <property type="match status" value="1"/>
</dbReference>
<evidence type="ECO:0000256" key="4">
    <source>
        <dbReference type="ARBA" id="ARBA00023242"/>
    </source>
</evidence>
<accession>A0AAV7Y0G7</accession>
<dbReference type="GO" id="GO:0003729">
    <property type="term" value="F:mRNA binding"/>
    <property type="evidence" value="ECO:0007669"/>
    <property type="project" value="TreeGrafter"/>
</dbReference>
<name>A0AAV7Y0G7_9NEOP</name>
<dbReference type="GO" id="GO:0005737">
    <property type="term" value="C:cytoplasm"/>
    <property type="evidence" value="ECO:0007669"/>
    <property type="project" value="TreeGrafter"/>
</dbReference>
<dbReference type="InterPro" id="IPR035979">
    <property type="entry name" value="RBD_domain_sf"/>
</dbReference>
<evidence type="ECO:0000313" key="8">
    <source>
        <dbReference type="Proteomes" id="UP001075354"/>
    </source>
</evidence>
<feature type="compositionally biased region" description="Basic and acidic residues" evidence="5">
    <location>
        <begin position="409"/>
        <end position="518"/>
    </location>
</feature>
<evidence type="ECO:0000256" key="2">
    <source>
        <dbReference type="ARBA" id="ARBA00005991"/>
    </source>
</evidence>
<proteinExistence type="inferred from homology"/>
<dbReference type="SUPFAM" id="SSF54928">
    <property type="entry name" value="RNA-binding domain, RBD"/>
    <property type="match status" value="1"/>
</dbReference>
<feature type="domain" description="UPF3" evidence="6">
    <location>
        <begin position="56"/>
        <end position="218"/>
    </location>
</feature>
<dbReference type="Gene3D" id="3.30.70.330">
    <property type="match status" value="1"/>
</dbReference>
<keyword evidence="4" id="KW-0539">Nucleus</keyword>
<comment type="subcellular location">
    <subcellularLocation>
        <location evidence="1">Nucleus</location>
    </subcellularLocation>
</comment>
<keyword evidence="8" id="KW-1185">Reference proteome</keyword>
<comment type="similarity">
    <text evidence="2">Belongs to the RENT3 family.</text>
</comment>
<dbReference type="CDD" id="cd12455">
    <property type="entry name" value="RRM_like_Smg4_UPF3"/>
    <property type="match status" value="1"/>
</dbReference>
<reference evidence="7" key="1">
    <citation type="submission" date="2022-12" db="EMBL/GenBank/DDBJ databases">
        <title>Chromosome-level genome assembly of the bean flower thrips Megalurothrips usitatus.</title>
        <authorList>
            <person name="Ma L."/>
            <person name="Liu Q."/>
            <person name="Li H."/>
            <person name="Cai W."/>
        </authorList>
    </citation>
    <scope>NUCLEOTIDE SEQUENCE</scope>
    <source>
        <strain evidence="7">Cailab_2022a</strain>
    </source>
</reference>
<comment type="caution">
    <text evidence="7">The sequence shown here is derived from an EMBL/GenBank/DDBJ whole genome shotgun (WGS) entry which is preliminary data.</text>
</comment>
<dbReference type="AlphaFoldDB" id="A0AAV7Y0G7"/>
<protein>
    <recommendedName>
        <fullName evidence="6">UPF3 domain-containing protein</fullName>
    </recommendedName>
</protein>
<dbReference type="EMBL" id="JAPTSV010000001">
    <property type="protein sequence ID" value="KAJ1531619.1"/>
    <property type="molecule type" value="Genomic_DNA"/>
</dbReference>
<feature type="compositionally biased region" description="Basic and acidic residues" evidence="5">
    <location>
        <begin position="233"/>
        <end position="248"/>
    </location>
</feature>
<evidence type="ECO:0000313" key="7">
    <source>
        <dbReference type="EMBL" id="KAJ1531619.1"/>
    </source>
</evidence>
<dbReference type="PANTHER" id="PTHR13112:SF0">
    <property type="entry name" value="FI21285P1"/>
    <property type="match status" value="1"/>
</dbReference>
<feature type="compositionally biased region" description="Basic and acidic residues" evidence="5">
    <location>
        <begin position="279"/>
        <end position="347"/>
    </location>
</feature>
<gene>
    <name evidence="7" type="ORF">ONE63_000291</name>
</gene>
<organism evidence="7 8">
    <name type="scientific">Megalurothrips usitatus</name>
    <name type="common">bean blossom thrips</name>
    <dbReference type="NCBI Taxonomy" id="439358"/>
    <lineage>
        <taxon>Eukaryota</taxon>
        <taxon>Metazoa</taxon>
        <taxon>Ecdysozoa</taxon>
        <taxon>Arthropoda</taxon>
        <taxon>Hexapoda</taxon>
        <taxon>Insecta</taxon>
        <taxon>Pterygota</taxon>
        <taxon>Neoptera</taxon>
        <taxon>Paraneoptera</taxon>
        <taxon>Thysanoptera</taxon>
        <taxon>Terebrantia</taxon>
        <taxon>Thripoidea</taxon>
        <taxon>Thripidae</taxon>
        <taxon>Megalurothrips</taxon>
    </lineage>
</organism>
<feature type="compositionally biased region" description="Basic and acidic residues" evidence="5">
    <location>
        <begin position="625"/>
        <end position="643"/>
    </location>
</feature>
<feature type="compositionally biased region" description="Basic and acidic residues" evidence="5">
    <location>
        <begin position="578"/>
        <end position="611"/>
    </location>
</feature>
<feature type="compositionally biased region" description="Basic and acidic residues" evidence="5">
    <location>
        <begin position="354"/>
        <end position="378"/>
    </location>
</feature>
<feature type="region of interest" description="Disordered" evidence="5">
    <location>
        <begin position="233"/>
        <end position="666"/>
    </location>
</feature>
<dbReference type="InterPro" id="IPR012677">
    <property type="entry name" value="Nucleotide-bd_a/b_plait_sf"/>
</dbReference>
<dbReference type="Proteomes" id="UP001075354">
    <property type="component" value="Chromosome 1"/>
</dbReference>
<sequence length="666" mass="75592">MTETVSPSQDDTKTESHLPQSASPSSPKSKPKALKHANANDGNERPRTSEKVEKPPTKVVVRRLPPTMTLETFLDQVAPLPPVDYMYFVKADSSLAPNSFARAYLHFVHIADLLIFTEKFDNYVFVDSKGNEYPAVVEFAPFQRIPKQRSSRKKDPRIGTIENDPYFQDFIEALKAEETQRKSASKTNKQHFFETSTTGQIAPKVTSTPLLEYLKARRADKLRTKEDKIAEKRKREIERRKTREDARTSFKHIKTPEGDNDITPPTQIKIAGHSASADKISKEVSDTKRTSKDTGAKEIASKRRDEERNKGRDKDRKDGDKETRDSRKDSKRDVQKNMKDHDKDKENLPASMESKTKETRKGGKSYQEERQRLNERRLAAKGMTSKSSTTTEGGEISEKPEGGTQNETGVDRKPGNKKDIETTSESRNRPHEKFKNSDQHRQQVNREAKKFEKLSKSSRDQEPRRIHDHRKNSEDCVEEGKEVKKNEPEESVKSQKEDTRKKSYNQEREQRRAAAADRKHQRRDSTQGNAGSNCETLRDPKENSKRSGGKQAVEGGKSDKDEGMGSKLNAKSSGGESSDPRRKEGSSARGDEKDKKDPRAERRIRNKDRPSIEIYRPGMGRFSRQRMEREKGLSKGSSTERDSPSPSPSPVPPAAKSGVISEKDDE</sequence>
<feature type="compositionally biased region" description="Polar residues" evidence="5">
    <location>
        <begin position="526"/>
        <end position="535"/>
    </location>
</feature>
<evidence type="ECO:0000256" key="5">
    <source>
        <dbReference type="SAM" id="MobiDB-lite"/>
    </source>
</evidence>
<evidence type="ECO:0000259" key="6">
    <source>
        <dbReference type="Pfam" id="PF03467"/>
    </source>
</evidence>
<feature type="region of interest" description="Disordered" evidence="5">
    <location>
        <begin position="1"/>
        <end position="58"/>
    </location>
</feature>
<dbReference type="Pfam" id="PF03467">
    <property type="entry name" value="Smg4_UPF3"/>
    <property type="match status" value="1"/>
</dbReference>
<dbReference type="FunFam" id="3.30.70.330:FF:000717">
    <property type="entry name" value="regulator of nonsense transcripts 3B"/>
    <property type="match status" value="1"/>
</dbReference>
<dbReference type="InterPro" id="IPR039722">
    <property type="entry name" value="Upf3"/>
</dbReference>
<dbReference type="GO" id="GO:0045727">
    <property type="term" value="P:positive regulation of translation"/>
    <property type="evidence" value="ECO:0007669"/>
    <property type="project" value="TreeGrafter"/>
</dbReference>
<feature type="compositionally biased region" description="Low complexity" evidence="5">
    <location>
        <begin position="381"/>
        <end position="394"/>
    </location>
</feature>
<dbReference type="GO" id="GO:0000184">
    <property type="term" value="P:nuclear-transcribed mRNA catabolic process, nonsense-mediated decay"/>
    <property type="evidence" value="ECO:0007669"/>
    <property type="project" value="UniProtKB-KW"/>
</dbReference>
<dbReference type="GO" id="GO:0005730">
    <property type="term" value="C:nucleolus"/>
    <property type="evidence" value="ECO:0007669"/>
    <property type="project" value="TreeGrafter"/>
</dbReference>
<feature type="compositionally biased region" description="Basic and acidic residues" evidence="5">
    <location>
        <begin position="536"/>
        <end position="545"/>
    </location>
</feature>